<dbReference type="HOGENOM" id="CLU_086407_4_2_9"/>
<comment type="caution">
    <text evidence="1">The sequence shown here is derived from an EMBL/GenBank/DDBJ whole genome shotgun (WGS) entry which is preliminary data.</text>
</comment>
<sequence length="171" mass="20010">MRVIVTEYQPAWVEQFEEEAQALKQILKENCLKVEHIGSTSVPNLAAKPIIDFLVIVEEIEKVDLLQGEFERIGYEYMGEFGLSGRRYLRKGPIKRTHHVHIYQFDNTQEILRHLAFRNYLRENPAIATTYGTLKKQLAQAHPDSIDKYMDGKDAFIKKIEKAALKKYWEK</sequence>
<dbReference type="AlphaFoldDB" id="A0A125WA50"/>
<gene>
    <name evidence="1" type="ORF">HMPREF9498_00138</name>
</gene>
<reference evidence="1 2" key="1">
    <citation type="submission" date="2010-07" db="EMBL/GenBank/DDBJ databases">
        <authorList>
            <person name="Sid Ahmed O."/>
        </authorList>
    </citation>
    <scope>NUCLEOTIDE SEQUENCE [LARGE SCALE GENOMIC DNA]</scope>
    <source>
        <strain evidence="1 2">TX4248</strain>
    </source>
</reference>
<name>A0A125WA50_ENTFL</name>
<dbReference type="RefSeq" id="WP_002355803.1">
    <property type="nucleotide sequence ID" value="NZ_GL454411.1"/>
</dbReference>
<dbReference type="InterPro" id="IPR043519">
    <property type="entry name" value="NT_sf"/>
</dbReference>
<dbReference type="EMBL" id="AEBR01000005">
    <property type="protein sequence ID" value="EFM84163.1"/>
    <property type="molecule type" value="Genomic_DNA"/>
</dbReference>
<protein>
    <recommendedName>
        <fullName evidence="3">GrpB family protein</fullName>
    </recommendedName>
</protein>
<dbReference type="Gene3D" id="3.30.460.10">
    <property type="entry name" value="Beta Polymerase, domain 2"/>
    <property type="match status" value="1"/>
</dbReference>
<evidence type="ECO:0000313" key="2">
    <source>
        <dbReference type="Proteomes" id="UP000004846"/>
    </source>
</evidence>
<evidence type="ECO:0008006" key="3">
    <source>
        <dbReference type="Google" id="ProtNLM"/>
    </source>
</evidence>
<accession>A0A125WA50</accession>
<proteinExistence type="predicted"/>
<dbReference type="SUPFAM" id="SSF81301">
    <property type="entry name" value="Nucleotidyltransferase"/>
    <property type="match status" value="1"/>
</dbReference>
<dbReference type="Pfam" id="PF04229">
    <property type="entry name" value="GrpB"/>
    <property type="match status" value="1"/>
</dbReference>
<dbReference type="PANTHER" id="PTHR34822:SF1">
    <property type="entry name" value="GRPB FAMILY PROTEIN"/>
    <property type="match status" value="1"/>
</dbReference>
<evidence type="ECO:0000313" key="1">
    <source>
        <dbReference type="EMBL" id="EFM84163.1"/>
    </source>
</evidence>
<organism evidence="1 2">
    <name type="scientific">Enterococcus faecalis TX4248</name>
    <dbReference type="NCBI Taxonomy" id="749495"/>
    <lineage>
        <taxon>Bacteria</taxon>
        <taxon>Bacillati</taxon>
        <taxon>Bacillota</taxon>
        <taxon>Bacilli</taxon>
        <taxon>Lactobacillales</taxon>
        <taxon>Enterococcaceae</taxon>
        <taxon>Enterococcus</taxon>
    </lineage>
</organism>
<dbReference type="PANTHER" id="PTHR34822">
    <property type="entry name" value="GRPB DOMAIN PROTEIN (AFU_ORTHOLOGUE AFUA_1G01530)"/>
    <property type="match status" value="1"/>
</dbReference>
<dbReference type="Proteomes" id="UP000004846">
    <property type="component" value="Unassembled WGS sequence"/>
</dbReference>
<dbReference type="InterPro" id="IPR007344">
    <property type="entry name" value="GrpB/CoaE"/>
</dbReference>